<dbReference type="PANTHER" id="PTHR16083:SF83">
    <property type="entry name" value="LEUCINE-RICH REPEAT-CONTAINING PROTEIN 40"/>
    <property type="match status" value="1"/>
</dbReference>
<dbReference type="GO" id="GO:0005930">
    <property type="term" value="C:axoneme"/>
    <property type="evidence" value="ECO:0007669"/>
    <property type="project" value="UniProtKB-SubCell"/>
</dbReference>
<dbReference type="STRING" id="554065.E1Z1X6"/>
<keyword evidence="3" id="KW-1185">Reference proteome</keyword>
<dbReference type="KEGG" id="cvr:CHLNCDRAFT_132911"/>
<reference evidence="2 3" key="1">
    <citation type="journal article" date="2010" name="Plant Cell">
        <title>The Chlorella variabilis NC64A genome reveals adaptation to photosymbiosis, coevolution with viruses, and cryptic sex.</title>
        <authorList>
            <person name="Blanc G."/>
            <person name="Duncan G."/>
            <person name="Agarkova I."/>
            <person name="Borodovsky M."/>
            <person name="Gurnon J."/>
            <person name="Kuo A."/>
            <person name="Lindquist E."/>
            <person name="Lucas S."/>
            <person name="Pangilinan J."/>
            <person name="Polle J."/>
            <person name="Salamov A."/>
            <person name="Terry A."/>
            <person name="Yamada T."/>
            <person name="Dunigan D.D."/>
            <person name="Grigoriev I.V."/>
            <person name="Claverie J.M."/>
            <person name="Van Etten J.L."/>
        </authorList>
    </citation>
    <scope>NUCLEOTIDE SEQUENCE [LARGE SCALE GENOMIC DNA]</scope>
    <source>
        <strain evidence="2 3">NC64A</strain>
    </source>
</reference>
<dbReference type="RefSeq" id="XP_005851995.1">
    <property type="nucleotide sequence ID" value="XM_005851933.1"/>
</dbReference>
<dbReference type="GeneID" id="17359146"/>
<gene>
    <name evidence="2" type="ORF">CHLNCDRAFT_132911</name>
</gene>
<dbReference type="PANTHER" id="PTHR16083">
    <property type="entry name" value="LEUCINE RICH REPEAT CONTAINING PROTEIN"/>
    <property type="match status" value="1"/>
</dbReference>
<dbReference type="SUPFAM" id="SSF52047">
    <property type="entry name" value="RNI-like"/>
    <property type="match status" value="1"/>
</dbReference>
<evidence type="ECO:0000256" key="1">
    <source>
        <dbReference type="ARBA" id="ARBA00004430"/>
    </source>
</evidence>
<dbReference type="OrthoDB" id="1668230at2759"/>
<accession>E1Z1X6</accession>
<sequence>MLEVASAGGMGEWMHHSQPRVELHLPSPPLPSLRDLETSFVHVSEAQLAAIMQHTQLTRLRLEYAGLKALPQQLRGMANLRCLELCSQLRLPKGFANLKGLHLTRLQITDTNLAKLPPALSSLTDLVQLILTENEQLAHGWEHLANLPRLETLSLGGSYSLNPGLPASLTTFASLRHLSLRLTPHLVRSLWPLAPRLAHLTSLDIMVADMEELPHAITHLSRLQSLDLRHNHLLACGWQRLSALRQLTALELEGCTHAPADLHLLLPMAQLTL</sequence>
<dbReference type="Proteomes" id="UP000008141">
    <property type="component" value="Unassembled WGS sequence"/>
</dbReference>
<organism evidence="3">
    <name type="scientific">Chlorella variabilis</name>
    <name type="common">Green alga</name>
    <dbReference type="NCBI Taxonomy" id="554065"/>
    <lineage>
        <taxon>Eukaryota</taxon>
        <taxon>Viridiplantae</taxon>
        <taxon>Chlorophyta</taxon>
        <taxon>core chlorophytes</taxon>
        <taxon>Trebouxiophyceae</taxon>
        <taxon>Chlorellales</taxon>
        <taxon>Chlorellaceae</taxon>
        <taxon>Chlorella clade</taxon>
        <taxon>Chlorella</taxon>
    </lineage>
</organism>
<dbReference type="InParanoid" id="E1Z1X6"/>
<proteinExistence type="predicted"/>
<name>E1Z1X6_CHLVA</name>
<evidence type="ECO:0000313" key="3">
    <source>
        <dbReference type="Proteomes" id="UP000008141"/>
    </source>
</evidence>
<dbReference type="AlphaFoldDB" id="E1Z1X6"/>
<protein>
    <submittedName>
        <fullName evidence="2">Uncharacterized protein</fullName>
    </submittedName>
</protein>
<dbReference type="EMBL" id="GL433835">
    <property type="protein sequence ID" value="EFN59893.1"/>
    <property type="molecule type" value="Genomic_DNA"/>
</dbReference>
<evidence type="ECO:0000313" key="2">
    <source>
        <dbReference type="EMBL" id="EFN59893.1"/>
    </source>
</evidence>
<dbReference type="InterPro" id="IPR032675">
    <property type="entry name" value="LRR_dom_sf"/>
</dbReference>
<comment type="subcellular location">
    <subcellularLocation>
        <location evidence="1">Cytoplasm</location>
        <location evidence="1">Cytoskeleton</location>
        <location evidence="1">Cilium axoneme</location>
    </subcellularLocation>
</comment>
<dbReference type="Gene3D" id="3.80.10.10">
    <property type="entry name" value="Ribonuclease Inhibitor"/>
    <property type="match status" value="2"/>
</dbReference>